<proteinExistence type="predicted"/>
<keyword evidence="2" id="KW-0378">Hydrolase</keyword>
<dbReference type="GO" id="GO:0004040">
    <property type="term" value="F:amidase activity"/>
    <property type="evidence" value="ECO:0007669"/>
    <property type="project" value="UniProtKB-EC"/>
</dbReference>
<dbReference type="InterPro" id="IPR000120">
    <property type="entry name" value="Amidase"/>
</dbReference>
<feature type="domain" description="Amidase" evidence="1">
    <location>
        <begin position="30"/>
        <end position="461"/>
    </location>
</feature>
<reference evidence="2 3" key="1">
    <citation type="submission" date="2020-08" db="EMBL/GenBank/DDBJ databases">
        <title>Genomic Encyclopedia of Type Strains, Phase IV (KMG-IV): sequencing the most valuable type-strain genomes for metagenomic binning, comparative biology and taxonomic classification.</title>
        <authorList>
            <person name="Goeker M."/>
        </authorList>
    </citation>
    <scope>NUCLEOTIDE SEQUENCE [LARGE SCALE GENOMIC DNA]</scope>
    <source>
        <strain evidence="2 3">DSM 101730</strain>
    </source>
</reference>
<protein>
    <submittedName>
        <fullName evidence="2">Amidase</fullName>
        <ecNumber evidence="2">3.5.1.4</ecNumber>
    </submittedName>
</protein>
<evidence type="ECO:0000313" key="2">
    <source>
        <dbReference type="EMBL" id="MBB5223334.1"/>
    </source>
</evidence>
<accession>A0A840SQH6</accession>
<dbReference type="Pfam" id="PF01425">
    <property type="entry name" value="Amidase"/>
    <property type="match status" value="1"/>
</dbReference>
<comment type="caution">
    <text evidence="2">The sequence shown here is derived from an EMBL/GenBank/DDBJ whole genome shotgun (WGS) entry which is preliminary data.</text>
</comment>
<organism evidence="2 3">
    <name type="scientific">Amaricoccus macauensis</name>
    <dbReference type="NCBI Taxonomy" id="57001"/>
    <lineage>
        <taxon>Bacteria</taxon>
        <taxon>Pseudomonadati</taxon>
        <taxon>Pseudomonadota</taxon>
        <taxon>Alphaproteobacteria</taxon>
        <taxon>Rhodobacterales</taxon>
        <taxon>Paracoccaceae</taxon>
        <taxon>Amaricoccus</taxon>
    </lineage>
</organism>
<dbReference type="EC" id="3.5.1.4" evidence="2"/>
<dbReference type="Proteomes" id="UP000549457">
    <property type="component" value="Unassembled WGS sequence"/>
</dbReference>
<dbReference type="EMBL" id="JACHFM010000003">
    <property type="protein sequence ID" value="MBB5223334.1"/>
    <property type="molecule type" value="Genomic_DNA"/>
</dbReference>
<dbReference type="AlphaFoldDB" id="A0A840SQH6"/>
<dbReference type="InterPro" id="IPR036928">
    <property type="entry name" value="AS_sf"/>
</dbReference>
<dbReference type="InterPro" id="IPR023631">
    <property type="entry name" value="Amidase_dom"/>
</dbReference>
<dbReference type="SUPFAM" id="SSF75304">
    <property type="entry name" value="Amidase signature (AS) enzymes"/>
    <property type="match status" value="1"/>
</dbReference>
<gene>
    <name evidence="2" type="ORF">HNP73_003281</name>
</gene>
<dbReference type="NCBIfam" id="NF005686">
    <property type="entry name" value="PRK07486.1"/>
    <property type="match status" value="1"/>
</dbReference>
<name>A0A840SQH6_9RHOB</name>
<keyword evidence="3" id="KW-1185">Reference proteome</keyword>
<evidence type="ECO:0000259" key="1">
    <source>
        <dbReference type="Pfam" id="PF01425"/>
    </source>
</evidence>
<dbReference type="PANTHER" id="PTHR11895">
    <property type="entry name" value="TRANSAMIDASE"/>
    <property type="match status" value="1"/>
</dbReference>
<evidence type="ECO:0000313" key="3">
    <source>
        <dbReference type="Proteomes" id="UP000549457"/>
    </source>
</evidence>
<dbReference type="RefSeq" id="WP_184151965.1">
    <property type="nucleotide sequence ID" value="NZ_JACHFM010000003.1"/>
</dbReference>
<dbReference type="PANTHER" id="PTHR11895:SF76">
    <property type="entry name" value="INDOLEACETAMIDE HYDROLASE"/>
    <property type="match status" value="1"/>
</dbReference>
<sequence length="480" mass="50370">MALPAPDAITALGARELSRAIHGRDVSAVEVMTAYLDRIEAINREVTALVSLRPREALLAEAAAADADLGRGHDRGWLHGIPQAPKDLTATAGIVTTMGAPALARNMPGANSILVERTTAAGAILIGKTNTPEFGLGSHTFNPLFGTTRNPYDPSRSAGGSSGGAAVALATRMLPVADGSDMMGSLRNPAGWNNVYGFRPSVGRVPTGPGPEIYLQQLSTEGPMGRSVADLAMLLSTEAGHDPRMPLSLDGDGSVFAGPLDHDPAGTRIGWLGDLGGRLAMEPGVIETCEAALGLFEAMGCVVEPVRIDFDLDALWDAWATLRSFLVAGSLGLFYDMPAMRAGLKPEAVWEIERGRALTAGAVLRASAVRSDWHRALLKTHGTWDVLALPTAQLFAFDADERWPQVVGGRAMDTYHRWMEVVVPASMAGAPTLAVPAGFGAGGTPMGLQLIGPARADLAVLRLGHAYDLAQPWTARGPFG</sequence>
<dbReference type="Gene3D" id="3.90.1300.10">
    <property type="entry name" value="Amidase signature (AS) domain"/>
    <property type="match status" value="1"/>
</dbReference>